<sequence>MNGQGIAGAWTRVDVENGAVVQGDRDQVGGAGGEGFEAALGGADPQDGGNDEEIGRKDEHSGGDDIRGHCEVSWDWMILNKRTQMSGARLLTESNPSLTDFILVGFTADRQLQLILFGVFLMLYLVTLSGNMTLVILIRIDSRLHTPMYFFIGSLSFLDFWYPSVYTPLILVNCMSEDKRISLAGCGAQLFFSCVVAYSECYLLAAMSYDRHVAICNPLHYSGTMSRSLCIGLVAGSYIGGFLNAIAHTANTFRLSFCGNNIIDHFFCDAPPLVKMSCTDTRVYEQVLLGVVGFTVLSSILAILISYFNILLAILRIRSASGRRKAFSTCASHVISVMFFYGSLLFMYSRPSSSYSLEKDKVAALFYTVVNPLLNPLIYSVRNKDVKEAFRKAMQTLRAQR</sequence>
<dbReference type="RefSeq" id="XP_045152992.1">
    <property type="nucleotide sequence ID" value="XM_045297057.1"/>
</dbReference>
<evidence type="ECO:0000313" key="1">
    <source>
        <dbReference type="Proteomes" id="UP000694863"/>
    </source>
</evidence>
<dbReference type="Proteomes" id="UP000694863">
    <property type="component" value="Unplaced"/>
</dbReference>
<organism evidence="1 2">
    <name type="scientific">Echinops telfairi</name>
    <name type="common">Lesser hedgehog tenrec</name>
    <dbReference type="NCBI Taxonomy" id="9371"/>
    <lineage>
        <taxon>Eukaryota</taxon>
        <taxon>Metazoa</taxon>
        <taxon>Chordata</taxon>
        <taxon>Craniata</taxon>
        <taxon>Vertebrata</taxon>
        <taxon>Euteleostomi</taxon>
        <taxon>Mammalia</taxon>
        <taxon>Eutheria</taxon>
        <taxon>Afrotheria</taxon>
        <taxon>Tenrecidae</taxon>
        <taxon>Tenrecinae</taxon>
        <taxon>Echinops</taxon>
    </lineage>
</organism>
<protein>
    <submittedName>
        <fullName evidence="2">Olfactory receptor 9G4</fullName>
    </submittedName>
</protein>
<name>A0AC55DML7_ECHTE</name>
<keyword evidence="1" id="KW-1185">Reference proteome</keyword>
<reference evidence="2" key="1">
    <citation type="submission" date="2025-08" db="UniProtKB">
        <authorList>
            <consortium name="RefSeq"/>
        </authorList>
    </citation>
    <scope>IDENTIFICATION</scope>
</reference>
<gene>
    <name evidence="2" type="primary">LOC101638965</name>
</gene>
<accession>A0AC55DML7</accession>
<keyword evidence="2" id="KW-0675">Receptor</keyword>
<proteinExistence type="predicted"/>
<evidence type="ECO:0000313" key="2">
    <source>
        <dbReference type="RefSeq" id="XP_045152992.1"/>
    </source>
</evidence>